<dbReference type="InterPro" id="IPR001845">
    <property type="entry name" value="HTH_ArsR_DNA-bd_dom"/>
</dbReference>
<accession>A0A6P1NEY9</accession>
<dbReference type="SUPFAM" id="SSF46785">
    <property type="entry name" value="Winged helix' DNA-binding domain"/>
    <property type="match status" value="1"/>
</dbReference>
<dbReference type="InterPro" id="IPR036388">
    <property type="entry name" value="WH-like_DNA-bd_sf"/>
</dbReference>
<dbReference type="Pfam" id="PF12840">
    <property type="entry name" value="HTH_20"/>
    <property type="match status" value="1"/>
</dbReference>
<protein>
    <submittedName>
        <fullName evidence="2">Helix-turn-helix domain-containing protein</fullName>
    </submittedName>
</protein>
<dbReference type="SMART" id="SM00418">
    <property type="entry name" value="HTH_ARSR"/>
    <property type="match status" value="1"/>
</dbReference>
<dbReference type="RefSeq" id="WP_160618208.1">
    <property type="nucleotide sequence ID" value="NZ_CP047652.1"/>
</dbReference>
<gene>
    <name evidence="2" type="ORF">GT348_01445</name>
</gene>
<dbReference type="InterPro" id="IPR011991">
    <property type="entry name" value="ArsR-like_HTH"/>
</dbReference>
<dbReference type="PRINTS" id="PR00778">
    <property type="entry name" value="HTHARSR"/>
</dbReference>
<keyword evidence="3" id="KW-1185">Reference proteome</keyword>
<evidence type="ECO:0000313" key="2">
    <source>
        <dbReference type="EMBL" id="QHI95130.1"/>
    </source>
</evidence>
<organism evidence="2 3">
    <name type="scientific">Aristophania vespae</name>
    <dbReference type="NCBI Taxonomy" id="2697033"/>
    <lineage>
        <taxon>Bacteria</taxon>
        <taxon>Pseudomonadati</taxon>
        <taxon>Pseudomonadota</taxon>
        <taxon>Alphaproteobacteria</taxon>
        <taxon>Acetobacterales</taxon>
        <taxon>Acetobacteraceae</taxon>
        <taxon>Aristophania</taxon>
    </lineage>
</organism>
<reference evidence="2 3" key="1">
    <citation type="submission" date="2020-01" db="EMBL/GenBank/DDBJ databases">
        <title>Genome sequencing of strain KACC 21507.</title>
        <authorList>
            <person name="Heo J."/>
            <person name="Kim S.-J."/>
            <person name="Kim J.-S."/>
            <person name="Hong S.-B."/>
            <person name="Kwon S.-W."/>
        </authorList>
    </citation>
    <scope>NUCLEOTIDE SEQUENCE [LARGE SCALE GENOMIC DNA]</scope>
    <source>
        <strain evidence="2 3">KACC 21507</strain>
    </source>
</reference>
<dbReference type="Gene3D" id="1.10.10.10">
    <property type="entry name" value="Winged helix-like DNA-binding domain superfamily/Winged helix DNA-binding domain"/>
    <property type="match status" value="1"/>
</dbReference>
<sequence>MSSNYVHPDFSEITILTVLKALADPIRLDLVRQLHKLGKANCTTLLGKRPKSSMSHHFQVLRDSGIIHTQIKGVQHINAIRRQELDEHFPGLMEAVIKGLLRD</sequence>
<proteinExistence type="predicted"/>
<dbReference type="AlphaFoldDB" id="A0A6P1NEY9"/>
<dbReference type="CDD" id="cd00090">
    <property type="entry name" value="HTH_ARSR"/>
    <property type="match status" value="1"/>
</dbReference>
<evidence type="ECO:0000313" key="3">
    <source>
        <dbReference type="Proteomes" id="UP000463975"/>
    </source>
</evidence>
<dbReference type="KEGG" id="bomb:GT348_01445"/>
<evidence type="ECO:0000259" key="1">
    <source>
        <dbReference type="SMART" id="SM00418"/>
    </source>
</evidence>
<dbReference type="EMBL" id="CP047652">
    <property type="protein sequence ID" value="QHI95130.1"/>
    <property type="molecule type" value="Genomic_DNA"/>
</dbReference>
<dbReference type="InterPro" id="IPR036390">
    <property type="entry name" value="WH_DNA-bd_sf"/>
</dbReference>
<dbReference type="GO" id="GO:0003700">
    <property type="term" value="F:DNA-binding transcription factor activity"/>
    <property type="evidence" value="ECO:0007669"/>
    <property type="project" value="InterPro"/>
</dbReference>
<name>A0A6P1NEY9_9PROT</name>
<feature type="domain" description="HTH arsR-type" evidence="1">
    <location>
        <begin position="17"/>
        <end position="94"/>
    </location>
</feature>
<dbReference type="Proteomes" id="UP000463975">
    <property type="component" value="Chromosome"/>
</dbReference>